<dbReference type="SUPFAM" id="SSF51735">
    <property type="entry name" value="NAD(P)-binding Rossmann-fold domains"/>
    <property type="match status" value="1"/>
</dbReference>
<dbReference type="Proteomes" id="UP001152888">
    <property type="component" value="Unassembled WGS sequence"/>
</dbReference>
<dbReference type="Gene3D" id="3.40.50.720">
    <property type="entry name" value="NAD(P)-binding Rossmann-like Domain"/>
    <property type="match status" value="1"/>
</dbReference>
<keyword evidence="1" id="KW-0560">Oxidoreductase</keyword>
<keyword evidence="3" id="KW-1185">Reference proteome</keyword>
<comment type="caution">
    <text evidence="2">The sequence shown here is derived from an EMBL/GenBank/DDBJ whole genome shotgun (WGS) entry which is preliminary data.</text>
</comment>
<dbReference type="PANTHER" id="PTHR43157:SF31">
    <property type="entry name" value="PHOSPHATIDYLINOSITOL-GLYCAN BIOSYNTHESIS CLASS F PROTEIN"/>
    <property type="match status" value="1"/>
</dbReference>
<gene>
    <name evidence="2" type="ORF">ACAOBT_LOCUS24765</name>
</gene>
<dbReference type="EMBL" id="CAKOFQ010007351">
    <property type="protein sequence ID" value="CAH1999049.1"/>
    <property type="molecule type" value="Genomic_DNA"/>
</dbReference>
<evidence type="ECO:0000256" key="1">
    <source>
        <dbReference type="ARBA" id="ARBA00023002"/>
    </source>
</evidence>
<dbReference type="PANTHER" id="PTHR43157">
    <property type="entry name" value="PHOSPHATIDYLINOSITOL-GLYCAN BIOSYNTHESIS CLASS F PROTEIN-RELATED"/>
    <property type="match status" value="1"/>
</dbReference>
<dbReference type="Pfam" id="PF00106">
    <property type="entry name" value="adh_short"/>
    <property type="match status" value="1"/>
</dbReference>
<reference evidence="2" key="1">
    <citation type="submission" date="2022-03" db="EMBL/GenBank/DDBJ databases">
        <authorList>
            <person name="Sayadi A."/>
        </authorList>
    </citation>
    <scope>NUCLEOTIDE SEQUENCE</scope>
</reference>
<dbReference type="InterPro" id="IPR002347">
    <property type="entry name" value="SDR_fam"/>
</dbReference>
<evidence type="ECO:0008006" key="4">
    <source>
        <dbReference type="Google" id="ProtNLM"/>
    </source>
</evidence>
<dbReference type="GO" id="GO:0016491">
    <property type="term" value="F:oxidoreductase activity"/>
    <property type="evidence" value="ECO:0007669"/>
    <property type="project" value="UniProtKB-KW"/>
</dbReference>
<dbReference type="CDD" id="cd05327">
    <property type="entry name" value="retinol-DH_like_SDR_c_like"/>
    <property type="match status" value="1"/>
</dbReference>
<dbReference type="AlphaFoldDB" id="A0A9P0PUY3"/>
<accession>A0A9P0PUY3</accession>
<name>A0A9P0PUY3_ACAOB</name>
<evidence type="ECO:0000313" key="2">
    <source>
        <dbReference type="EMBL" id="CAH1999049.1"/>
    </source>
</evidence>
<evidence type="ECO:0000313" key="3">
    <source>
        <dbReference type="Proteomes" id="UP001152888"/>
    </source>
</evidence>
<dbReference type="InterPro" id="IPR036291">
    <property type="entry name" value="NAD(P)-bd_dom_sf"/>
</dbReference>
<sequence>MYHLVYYVVPVVVLIVVRKYRESKWGICKNKVKLDKKLVIVTGANSGIGLQVVKELAARNAHVILACRNLEKAREACIYVNQKLSADPVLIPMELDLASLSSIKKFSDEVKKQFPKINILINNAGVSFPNTKRVETEDGFEIHFGVNHLGHFYLTNLLLDELIAGHARVVVLSSSLHEKGEINLDDLNGISTTKKTNLYANSKLANIYFAQELAQRTKGKMNVYACCPGWVYTNLFRHSIKWYHYFLILPVAFFFMRSPKQGAQTPLYCATEPELEKETGLLYRDCQHYNSRAIFYSNIATQLWEKSDQMIQDVLKKHGDGDS</sequence>
<dbReference type="PRINTS" id="PR00081">
    <property type="entry name" value="GDHRDH"/>
</dbReference>
<protein>
    <recommendedName>
        <fullName evidence="4">Retinol dehydrogenase 11</fullName>
    </recommendedName>
</protein>
<dbReference type="OrthoDB" id="191139at2759"/>
<organism evidence="2 3">
    <name type="scientific">Acanthoscelides obtectus</name>
    <name type="common">Bean weevil</name>
    <name type="synonym">Bruchus obtectus</name>
    <dbReference type="NCBI Taxonomy" id="200917"/>
    <lineage>
        <taxon>Eukaryota</taxon>
        <taxon>Metazoa</taxon>
        <taxon>Ecdysozoa</taxon>
        <taxon>Arthropoda</taxon>
        <taxon>Hexapoda</taxon>
        <taxon>Insecta</taxon>
        <taxon>Pterygota</taxon>
        <taxon>Neoptera</taxon>
        <taxon>Endopterygota</taxon>
        <taxon>Coleoptera</taxon>
        <taxon>Polyphaga</taxon>
        <taxon>Cucujiformia</taxon>
        <taxon>Chrysomeloidea</taxon>
        <taxon>Chrysomelidae</taxon>
        <taxon>Bruchinae</taxon>
        <taxon>Bruchini</taxon>
        <taxon>Acanthoscelides</taxon>
    </lineage>
</organism>
<proteinExistence type="predicted"/>